<organism evidence="1 2">
    <name type="scientific">Toxoplasma gondii MAS</name>
    <dbReference type="NCBI Taxonomy" id="943118"/>
    <lineage>
        <taxon>Eukaryota</taxon>
        <taxon>Sar</taxon>
        <taxon>Alveolata</taxon>
        <taxon>Apicomplexa</taxon>
        <taxon>Conoidasida</taxon>
        <taxon>Coccidia</taxon>
        <taxon>Eucoccidiorida</taxon>
        <taxon>Eimeriorina</taxon>
        <taxon>Sarcocystidae</taxon>
        <taxon>Toxoplasma</taxon>
    </lineage>
</organism>
<dbReference type="Proteomes" id="UP000028821">
    <property type="component" value="Unassembled WGS sequence"/>
</dbReference>
<name>A0A086QYN9_TOXGO</name>
<evidence type="ECO:0000313" key="1">
    <source>
        <dbReference type="EMBL" id="KFH17721.1"/>
    </source>
</evidence>
<dbReference type="EMBL" id="AEXC02000192">
    <property type="protein sequence ID" value="KFH17721.1"/>
    <property type="molecule type" value="Genomic_DNA"/>
</dbReference>
<reference evidence="1 2" key="1">
    <citation type="submission" date="2014-04" db="EMBL/GenBank/DDBJ databases">
        <authorList>
            <person name="Sibley D."/>
            <person name="Venepally P."/>
            <person name="Karamycheva S."/>
            <person name="Hadjithomas M."/>
            <person name="Khan A."/>
            <person name="Brunk B."/>
            <person name="Roos D."/>
            <person name="Caler E."/>
            <person name="Lorenzi H."/>
        </authorList>
    </citation>
    <scope>NUCLEOTIDE SEQUENCE [LARGE SCALE GENOMIC DNA]</scope>
    <source>
        <strain evidence="1 2">MAS</strain>
    </source>
</reference>
<gene>
    <name evidence="1" type="ORF">TGMAS_313980C</name>
</gene>
<dbReference type="AlphaFoldDB" id="A0A086QYN9"/>
<accession>A0A086QYN9</accession>
<protein>
    <submittedName>
        <fullName evidence="1">Putative ribosome biogenesis protein nep1</fullName>
    </submittedName>
</protein>
<feature type="non-terminal residue" evidence="1">
    <location>
        <position position="1"/>
    </location>
</feature>
<sequence>VCCSSICAEFEALWDIF</sequence>
<evidence type="ECO:0000313" key="2">
    <source>
        <dbReference type="Proteomes" id="UP000028821"/>
    </source>
</evidence>
<dbReference type="VEuPathDB" id="ToxoDB:TGMAS_313980C"/>
<proteinExistence type="predicted"/>
<comment type="caution">
    <text evidence="1">The sequence shown here is derived from an EMBL/GenBank/DDBJ whole genome shotgun (WGS) entry which is preliminary data.</text>
</comment>